<dbReference type="OrthoDB" id="5296580at2"/>
<dbReference type="Proteomes" id="UP000032414">
    <property type="component" value="Chromosome I"/>
</dbReference>
<dbReference type="Gene3D" id="2.30.30.830">
    <property type="match status" value="1"/>
</dbReference>
<dbReference type="STRING" id="451.B6N58_09600"/>
<dbReference type="RefSeq" id="WP_045098898.1">
    <property type="nucleotide sequence ID" value="NZ_CP020614.1"/>
</dbReference>
<evidence type="ECO:0000313" key="2">
    <source>
        <dbReference type="Proteomes" id="UP000032414"/>
    </source>
</evidence>
<organism evidence="1 2">
    <name type="scientific">Legionella micdadei</name>
    <name type="common">Tatlockia micdadei</name>
    <dbReference type="NCBI Taxonomy" id="451"/>
    <lineage>
        <taxon>Bacteria</taxon>
        <taxon>Pseudomonadati</taxon>
        <taxon>Pseudomonadota</taxon>
        <taxon>Gammaproteobacteria</taxon>
        <taxon>Legionellales</taxon>
        <taxon>Legionellaceae</taxon>
        <taxon>Legionella</taxon>
    </lineage>
</organism>
<name>A0A098GDE2_LEGMI</name>
<gene>
    <name evidence="1" type="ORF">LMI_1182</name>
</gene>
<accession>A0A098GDE2</accession>
<dbReference type="InterPro" id="IPR007446">
    <property type="entry name" value="PilP"/>
</dbReference>
<dbReference type="EMBL" id="LN614830">
    <property type="protein sequence ID" value="CEG60494.1"/>
    <property type="molecule type" value="Genomic_DNA"/>
</dbReference>
<dbReference type="HOGENOM" id="CLU_1569906_0_0_6"/>
<reference evidence="2" key="1">
    <citation type="submission" date="2014-09" db="EMBL/GenBank/DDBJ databases">
        <authorList>
            <person name="Gomez-Valero L."/>
        </authorList>
    </citation>
    <scope>NUCLEOTIDE SEQUENCE [LARGE SCALE GENOMIC DNA]</scope>
    <source>
        <strain evidence="2">ATCC33218</strain>
    </source>
</reference>
<proteinExistence type="predicted"/>
<evidence type="ECO:0000313" key="1">
    <source>
        <dbReference type="EMBL" id="CEG60494.1"/>
    </source>
</evidence>
<dbReference type="KEGG" id="tmc:LMI_1182"/>
<dbReference type="Pfam" id="PF04351">
    <property type="entry name" value="PilP"/>
    <property type="match status" value="1"/>
</dbReference>
<sequence>MKNWIVIIMLLLCPLASNAGENISDLNLKRDLMDANLHKNTVSRLTRIPKSSHFSYNVRYNPFFGKIENKKNGQIASNRRDISHRTTIDSLRYSGMLRRESIFWAIISHSDGKITAVKLGEQLKDTKWAVVKINKKFLLLEEKIFVAGNWKSKVFKLYLTPGFPEKELTV</sequence>
<protein>
    <submittedName>
        <fullName evidence="1">Uncharacterized protein</fullName>
    </submittedName>
</protein>
<dbReference type="AlphaFoldDB" id="A0A098GDE2"/>